<dbReference type="GeneID" id="78087282"/>
<sequence length="464" mass="49015">MTTSLRKGCIGLAILLGYFLLVSLPCPDGLSPNGKRAIAMMFAAVLIWVFEILPVAVASVLFAVLPAVAGILPLPKMMQLFATPTIFFVFAMFCIAIAFQNSGLSRRIVLWTSLRSKGSPVRLLLLLMMVCALLSTILADIPVVAMMLPVAVLLLEKNGCVKGTSNFGKAVMLGLSIACLIGGVGTPAGSAMNMLTISLLQSTADVHIGFFEWTAIGMPMVLVLTPLAWWLVIRAFPPEIGRLAGMDLVEREYAGLGGLGRRESVFIAVLAVNFILWSTEKLHGIPLPVAAVIGCAIFSLPTVELLTWEQDKGRIGWDSLMLIGASNALGMAIWETGGAAWIAHACLSGVAGMPLAGVIAVISLFTVVIHLLIPVNTAIVAVLLPALAALAGTMGVNPAVLAIPMGFSVSAAFLLPLDAVPLVTYPAGYYRMFDMFKPGCLISVVWVVVMTLVMFAIAVPLGLL</sequence>
<evidence type="ECO:0000256" key="2">
    <source>
        <dbReference type="ARBA" id="ARBA00022692"/>
    </source>
</evidence>
<dbReference type="STRING" id="563192.HMPREF0179_00531"/>
<name>E5Y2X0_BILW3</name>
<dbReference type="eggNOG" id="COG0471">
    <property type="taxonomic scope" value="Bacteria"/>
</dbReference>
<dbReference type="Pfam" id="PF00939">
    <property type="entry name" value="Na_sulph_symp"/>
    <property type="match status" value="1"/>
</dbReference>
<evidence type="ECO:0000256" key="1">
    <source>
        <dbReference type="ARBA" id="ARBA00004141"/>
    </source>
</evidence>
<evidence type="ECO:0000256" key="4">
    <source>
        <dbReference type="ARBA" id="ARBA00023136"/>
    </source>
</evidence>
<dbReference type="OrthoDB" id="9766267at2"/>
<dbReference type="PANTHER" id="PTHR10283">
    <property type="entry name" value="SOLUTE CARRIER FAMILY 13 MEMBER"/>
    <property type="match status" value="1"/>
</dbReference>
<evidence type="ECO:0000313" key="7">
    <source>
        <dbReference type="Proteomes" id="UP000006034"/>
    </source>
</evidence>
<dbReference type="NCBIfam" id="TIGR00785">
    <property type="entry name" value="dass"/>
    <property type="match status" value="1"/>
</dbReference>
<evidence type="ECO:0000313" key="6">
    <source>
        <dbReference type="EMBL" id="EFV45643.2"/>
    </source>
</evidence>
<comment type="subcellular location">
    <subcellularLocation>
        <location evidence="1">Membrane</location>
        <topology evidence="1">Multi-pass membrane protein</topology>
    </subcellularLocation>
</comment>
<reference evidence="6 7" key="2">
    <citation type="submission" date="2013-04" db="EMBL/GenBank/DDBJ databases">
        <title>The Genome Sequence of Bilophila wadsworthia 3_1_6.</title>
        <authorList>
            <consortium name="The Broad Institute Genomics Platform"/>
            <person name="Earl A."/>
            <person name="Ward D."/>
            <person name="Feldgarden M."/>
            <person name="Gevers D."/>
            <person name="Sibley C."/>
            <person name="Strauss J."/>
            <person name="Allen-Vercoe E."/>
            <person name="Walker B."/>
            <person name="Young S."/>
            <person name="Zeng Q."/>
            <person name="Gargeya S."/>
            <person name="Fitzgerald M."/>
            <person name="Haas B."/>
            <person name="Abouelleil A."/>
            <person name="Allen A.W."/>
            <person name="Alvarado L."/>
            <person name="Arachchi H.M."/>
            <person name="Berlin A.M."/>
            <person name="Chapman S.B."/>
            <person name="Gainer-Dewar J."/>
            <person name="Goldberg J."/>
            <person name="Griggs A."/>
            <person name="Gujja S."/>
            <person name="Hansen M."/>
            <person name="Howarth C."/>
            <person name="Imamovic A."/>
            <person name="Ireland A."/>
            <person name="Larimer J."/>
            <person name="McCowan C."/>
            <person name="Murphy C."/>
            <person name="Pearson M."/>
            <person name="Poon T.W."/>
            <person name="Priest M."/>
            <person name="Roberts A."/>
            <person name="Saif S."/>
            <person name="Shea T."/>
            <person name="Sisk P."/>
            <person name="Sykes S."/>
            <person name="Wortman J."/>
            <person name="Nusbaum C."/>
            <person name="Birren B."/>
        </authorList>
    </citation>
    <scope>NUCLEOTIDE SEQUENCE [LARGE SCALE GENOMIC DNA]</scope>
    <source>
        <strain evidence="6 7">3_1_6</strain>
    </source>
</reference>
<proteinExistence type="predicted"/>
<feature type="transmembrane region" description="Helical" evidence="5">
    <location>
        <begin position="167"/>
        <end position="190"/>
    </location>
</feature>
<feature type="transmembrane region" description="Helical" evidence="5">
    <location>
        <begin position="123"/>
        <end position="155"/>
    </location>
</feature>
<dbReference type="GO" id="GO:0022857">
    <property type="term" value="F:transmembrane transporter activity"/>
    <property type="evidence" value="ECO:0007669"/>
    <property type="project" value="InterPro"/>
</dbReference>
<accession>E5Y2X0</accession>
<keyword evidence="4 5" id="KW-0472">Membrane</keyword>
<evidence type="ECO:0000256" key="3">
    <source>
        <dbReference type="ARBA" id="ARBA00022989"/>
    </source>
</evidence>
<organism evidence="6 7">
    <name type="scientific">Bilophila wadsworthia (strain 3_1_6)</name>
    <dbReference type="NCBI Taxonomy" id="563192"/>
    <lineage>
        <taxon>Bacteria</taxon>
        <taxon>Pseudomonadati</taxon>
        <taxon>Thermodesulfobacteriota</taxon>
        <taxon>Desulfovibrionia</taxon>
        <taxon>Desulfovibrionales</taxon>
        <taxon>Desulfovibrionaceae</taxon>
        <taxon>Bilophila</taxon>
    </lineage>
</organism>
<feature type="transmembrane region" description="Helical" evidence="5">
    <location>
        <begin position="380"/>
        <end position="403"/>
    </location>
</feature>
<dbReference type="AlphaFoldDB" id="E5Y2X0"/>
<feature type="transmembrane region" description="Helical" evidence="5">
    <location>
        <begin position="210"/>
        <end position="232"/>
    </location>
</feature>
<feature type="transmembrane region" description="Helical" evidence="5">
    <location>
        <begin position="440"/>
        <end position="463"/>
    </location>
</feature>
<feature type="transmembrane region" description="Helical" evidence="5">
    <location>
        <begin position="320"/>
        <end position="343"/>
    </location>
</feature>
<keyword evidence="3 5" id="KW-1133">Transmembrane helix</keyword>
<gene>
    <name evidence="6" type="ORF">HMPREF0179_00531</name>
</gene>
<dbReference type="EMBL" id="ADCP02000002">
    <property type="protein sequence ID" value="EFV45643.2"/>
    <property type="molecule type" value="Genomic_DNA"/>
</dbReference>
<dbReference type="Proteomes" id="UP000006034">
    <property type="component" value="Unassembled WGS sequence"/>
</dbReference>
<evidence type="ECO:0000256" key="5">
    <source>
        <dbReference type="SAM" id="Phobius"/>
    </source>
</evidence>
<comment type="caution">
    <text evidence="6">The sequence shown here is derived from an EMBL/GenBank/DDBJ whole genome shotgun (WGS) entry which is preliminary data.</text>
</comment>
<protein>
    <submittedName>
        <fullName evidence="6">Divalent anion:Na+ symporter (DASS) family transporter</fullName>
    </submittedName>
</protein>
<feature type="transmembrane region" description="Helical" evidence="5">
    <location>
        <begin position="355"/>
        <end position="373"/>
    </location>
</feature>
<feature type="transmembrane region" description="Helical" evidence="5">
    <location>
        <begin position="80"/>
        <end position="103"/>
    </location>
</feature>
<feature type="transmembrane region" description="Helical" evidence="5">
    <location>
        <begin position="409"/>
        <end position="428"/>
    </location>
</feature>
<keyword evidence="2 5" id="KW-0812">Transmembrane</keyword>
<dbReference type="InterPro" id="IPR001898">
    <property type="entry name" value="SLC13A/DASS"/>
</dbReference>
<feature type="transmembrane region" description="Helical" evidence="5">
    <location>
        <begin position="289"/>
        <end position="308"/>
    </location>
</feature>
<reference evidence="6 7" key="1">
    <citation type="submission" date="2010-10" db="EMBL/GenBank/DDBJ databases">
        <authorList>
            <consortium name="The Broad Institute Genome Sequencing Platform"/>
            <person name="Ward D."/>
            <person name="Earl A."/>
            <person name="Feldgarden M."/>
            <person name="Young S.K."/>
            <person name="Gargeya S."/>
            <person name="Zeng Q."/>
            <person name="Alvarado L."/>
            <person name="Berlin A."/>
            <person name="Bochicchio J."/>
            <person name="Chapman S.B."/>
            <person name="Chen Z."/>
            <person name="Freedman E."/>
            <person name="Gellesch M."/>
            <person name="Goldberg J."/>
            <person name="Griggs A."/>
            <person name="Gujja S."/>
            <person name="Heilman E."/>
            <person name="Heiman D."/>
            <person name="Howarth C."/>
            <person name="Mehta T."/>
            <person name="Neiman D."/>
            <person name="Pearson M."/>
            <person name="Roberts A."/>
            <person name="Saif S."/>
            <person name="Shea T."/>
            <person name="Shenoy N."/>
            <person name="Sisk P."/>
            <person name="Stolte C."/>
            <person name="Sykes S."/>
            <person name="White J."/>
            <person name="Yandava C."/>
            <person name="Allen-Vercoe E."/>
            <person name="Sibley C."/>
            <person name="Ambrose C.E."/>
            <person name="Strauss J."/>
            <person name="Daigneault M."/>
            <person name="Haas B."/>
            <person name="Nusbaum C."/>
            <person name="Birren B."/>
        </authorList>
    </citation>
    <scope>NUCLEOTIDE SEQUENCE [LARGE SCALE GENOMIC DNA]</scope>
    <source>
        <strain evidence="6 7">3_1_6</strain>
    </source>
</reference>
<dbReference type="RefSeq" id="WP_016360993.1">
    <property type="nucleotide sequence ID" value="NZ_KE150239.1"/>
</dbReference>
<dbReference type="GO" id="GO:0005886">
    <property type="term" value="C:plasma membrane"/>
    <property type="evidence" value="ECO:0007669"/>
    <property type="project" value="TreeGrafter"/>
</dbReference>
<dbReference type="HOGENOM" id="CLU_005170_0_1_7"/>
<feature type="transmembrane region" description="Helical" evidence="5">
    <location>
        <begin position="41"/>
        <end position="68"/>
    </location>
</feature>
<keyword evidence="7" id="KW-1185">Reference proteome</keyword>